<keyword evidence="5" id="KW-0539">Nucleus</keyword>
<evidence type="ECO:0000256" key="3">
    <source>
        <dbReference type="ARBA" id="ARBA00023125"/>
    </source>
</evidence>
<dbReference type="SMART" id="SM01372">
    <property type="entry name" value="E2F_TDP"/>
    <property type="match status" value="1"/>
</dbReference>
<evidence type="ECO:0000313" key="8">
    <source>
        <dbReference type="Proteomes" id="UP000054359"/>
    </source>
</evidence>
<dbReference type="AlphaFoldDB" id="A0A087UYC4"/>
<evidence type="ECO:0000256" key="4">
    <source>
        <dbReference type="ARBA" id="ARBA00023163"/>
    </source>
</evidence>
<dbReference type="GO" id="GO:0000981">
    <property type="term" value="F:DNA-binding transcription factor activity, RNA polymerase II-specific"/>
    <property type="evidence" value="ECO:0007669"/>
    <property type="project" value="TreeGrafter"/>
</dbReference>
<dbReference type="FunFam" id="1.10.10.10:FF:000008">
    <property type="entry name" value="E2F transcription factor 1"/>
    <property type="match status" value="1"/>
</dbReference>
<comment type="similarity">
    <text evidence="1 5">Belongs to the E2F/DP family.</text>
</comment>
<dbReference type="InterPro" id="IPR003316">
    <property type="entry name" value="E2F_WHTH_DNA-bd_dom"/>
</dbReference>
<dbReference type="OrthoDB" id="1743261at2759"/>
<organism evidence="7 8">
    <name type="scientific">Stegodyphus mimosarum</name>
    <name type="common">African social velvet spider</name>
    <dbReference type="NCBI Taxonomy" id="407821"/>
    <lineage>
        <taxon>Eukaryota</taxon>
        <taxon>Metazoa</taxon>
        <taxon>Ecdysozoa</taxon>
        <taxon>Arthropoda</taxon>
        <taxon>Chelicerata</taxon>
        <taxon>Arachnida</taxon>
        <taxon>Araneae</taxon>
        <taxon>Araneomorphae</taxon>
        <taxon>Entelegynae</taxon>
        <taxon>Eresoidea</taxon>
        <taxon>Eresidae</taxon>
        <taxon>Stegodyphus</taxon>
    </lineage>
</organism>
<protein>
    <submittedName>
        <fullName evidence="7">Transcription factor E2F1</fullName>
    </submittedName>
</protein>
<comment type="subcellular location">
    <subcellularLocation>
        <location evidence="5">Nucleus</location>
    </subcellularLocation>
</comment>
<dbReference type="EMBL" id="KK122268">
    <property type="protein sequence ID" value="KFM82363.1"/>
    <property type="molecule type" value="Genomic_DNA"/>
</dbReference>
<evidence type="ECO:0000259" key="6">
    <source>
        <dbReference type="SMART" id="SM01372"/>
    </source>
</evidence>
<dbReference type="SUPFAM" id="SSF144074">
    <property type="entry name" value="E2F-DP heterodimerization region"/>
    <property type="match status" value="1"/>
</dbReference>
<dbReference type="Gene3D" id="6.10.250.540">
    <property type="match status" value="1"/>
</dbReference>
<evidence type="ECO:0000256" key="2">
    <source>
        <dbReference type="ARBA" id="ARBA00023015"/>
    </source>
</evidence>
<dbReference type="Pfam" id="PF16421">
    <property type="entry name" value="E2F_CC-MB"/>
    <property type="match status" value="1"/>
</dbReference>
<dbReference type="PANTHER" id="PTHR12081">
    <property type="entry name" value="TRANSCRIPTION FACTOR E2F"/>
    <property type="match status" value="1"/>
</dbReference>
<feature type="domain" description="E2F/DP family winged-helix DNA-binding" evidence="6">
    <location>
        <begin position="107"/>
        <end position="172"/>
    </location>
</feature>
<dbReference type="InterPro" id="IPR015633">
    <property type="entry name" value="E2F"/>
</dbReference>
<keyword evidence="2 5" id="KW-0805">Transcription regulation</keyword>
<feature type="non-terminal residue" evidence="7">
    <location>
        <position position="418"/>
    </location>
</feature>
<evidence type="ECO:0000256" key="1">
    <source>
        <dbReference type="ARBA" id="ARBA00010940"/>
    </source>
</evidence>
<dbReference type="STRING" id="407821.A0A087UYC4"/>
<dbReference type="Gene3D" id="1.10.10.10">
    <property type="entry name" value="Winged helix-like DNA-binding domain superfamily/Winged helix DNA-binding domain"/>
    <property type="match status" value="1"/>
</dbReference>
<dbReference type="GO" id="GO:0046983">
    <property type="term" value="F:protein dimerization activity"/>
    <property type="evidence" value="ECO:0007669"/>
    <property type="project" value="InterPro"/>
</dbReference>
<proteinExistence type="inferred from homology"/>
<keyword evidence="8" id="KW-1185">Reference proteome</keyword>
<dbReference type="OMA" id="ARYAYVT"/>
<dbReference type="SUPFAM" id="SSF46785">
    <property type="entry name" value="Winged helix' DNA-binding domain"/>
    <property type="match status" value="1"/>
</dbReference>
<dbReference type="PANTHER" id="PTHR12081:SF18">
    <property type="entry name" value="TRANSCRIPTION FACTOR E2F2-RELATED"/>
    <property type="match status" value="1"/>
</dbReference>
<accession>A0A087UYC4</accession>
<dbReference type="InterPro" id="IPR032198">
    <property type="entry name" value="E2F_CC-MB"/>
</dbReference>
<keyword evidence="3 5" id="KW-0238">DNA-binding</keyword>
<sequence length="418" mass="47158">MSLAVSVNKSYSYDSNHFKTPNFKETSSTSCSNEETNEVCNNPPIIMDEFGQTPDHFYLARKPPPSFFQVKRKLDLLQAGPSNSDKDKNFRGRAYLYRGKPLTERARYDTSLGQLTKKFLKLLSDASDGVVNLNTACALLAVPKRRLYDITNVLEGAGLIQKTSRNNIQWMPRASSPCASVTKYEIEKEIDILEAKENKLDELIYHMNLQLKSSKETDGNYHYLTCDDLKGIKEFSEKMLIAVKTSPAVQIVEKSEKKLVVKSTNGDLEAYLLLQDQSFINLLHSEAEFKENSYSVKIENSNLSSSEKKSLTQDEACSSGMCSPFICSTSTSSYPSHYSETIWTEGDTIIKNAFIAEEDDIAPLGRNFLFQTQEQETEEQEVESLSHSLLESSMDHYSFSLDDCEGLTDLFDCNFPCL</sequence>
<dbReference type="InterPro" id="IPR037241">
    <property type="entry name" value="E2F-DP_heterodim"/>
</dbReference>
<reference evidence="7 8" key="1">
    <citation type="submission" date="2013-11" db="EMBL/GenBank/DDBJ databases">
        <title>Genome sequencing of Stegodyphus mimosarum.</title>
        <authorList>
            <person name="Bechsgaard J."/>
        </authorList>
    </citation>
    <scope>NUCLEOTIDE SEQUENCE [LARGE SCALE GENOMIC DNA]</scope>
</reference>
<dbReference type="InterPro" id="IPR036388">
    <property type="entry name" value="WH-like_DNA-bd_sf"/>
</dbReference>
<keyword evidence="4 5" id="KW-0804">Transcription</keyword>
<dbReference type="GO" id="GO:0090575">
    <property type="term" value="C:RNA polymerase II transcription regulator complex"/>
    <property type="evidence" value="ECO:0007669"/>
    <property type="project" value="TreeGrafter"/>
</dbReference>
<dbReference type="Proteomes" id="UP000054359">
    <property type="component" value="Unassembled WGS sequence"/>
</dbReference>
<evidence type="ECO:0000256" key="5">
    <source>
        <dbReference type="RuleBase" id="RU003796"/>
    </source>
</evidence>
<dbReference type="GO" id="GO:0000978">
    <property type="term" value="F:RNA polymerase II cis-regulatory region sequence-specific DNA binding"/>
    <property type="evidence" value="ECO:0007669"/>
    <property type="project" value="InterPro"/>
</dbReference>
<evidence type="ECO:0000313" key="7">
    <source>
        <dbReference type="EMBL" id="KFM82363.1"/>
    </source>
</evidence>
<gene>
    <name evidence="7" type="ORF">X975_01713</name>
</gene>
<name>A0A087UYC4_STEMI</name>
<dbReference type="Pfam" id="PF02319">
    <property type="entry name" value="WHD_E2F_TDP"/>
    <property type="match status" value="1"/>
</dbReference>
<dbReference type="InterPro" id="IPR036390">
    <property type="entry name" value="WH_DNA-bd_sf"/>
</dbReference>